<dbReference type="Proteomes" id="UP001416858">
    <property type="component" value="Unassembled WGS sequence"/>
</dbReference>
<dbReference type="RefSeq" id="WP_345686639.1">
    <property type="nucleotide sequence ID" value="NZ_BAABRO010000014.1"/>
</dbReference>
<gene>
    <name evidence="2" type="ORF">Rcae01_05018</name>
</gene>
<evidence type="ECO:0000313" key="3">
    <source>
        <dbReference type="Proteomes" id="UP001416858"/>
    </source>
</evidence>
<organism evidence="2 3">
    <name type="scientific">Novipirellula caenicola</name>
    <dbReference type="NCBI Taxonomy" id="1536901"/>
    <lineage>
        <taxon>Bacteria</taxon>
        <taxon>Pseudomonadati</taxon>
        <taxon>Planctomycetota</taxon>
        <taxon>Planctomycetia</taxon>
        <taxon>Pirellulales</taxon>
        <taxon>Pirellulaceae</taxon>
        <taxon>Novipirellula</taxon>
    </lineage>
</organism>
<protein>
    <submittedName>
        <fullName evidence="2">Uncharacterized protein</fullName>
    </submittedName>
</protein>
<keyword evidence="3" id="KW-1185">Reference proteome</keyword>
<evidence type="ECO:0000256" key="1">
    <source>
        <dbReference type="SAM" id="MobiDB-lite"/>
    </source>
</evidence>
<accession>A0ABP9VWK2</accession>
<dbReference type="EMBL" id="BAABRO010000014">
    <property type="protein sequence ID" value="GAA5509519.1"/>
    <property type="molecule type" value="Genomic_DNA"/>
</dbReference>
<comment type="caution">
    <text evidence="2">The sequence shown here is derived from an EMBL/GenBank/DDBJ whole genome shotgun (WGS) entry which is preliminary data.</text>
</comment>
<feature type="compositionally biased region" description="Basic and acidic residues" evidence="1">
    <location>
        <begin position="217"/>
        <end position="231"/>
    </location>
</feature>
<feature type="region of interest" description="Disordered" evidence="1">
    <location>
        <begin position="211"/>
        <end position="247"/>
    </location>
</feature>
<sequence length="345" mass="39795">MADDKSVDLELRQLTWRDLAADAYKTAERVVSSLSKNCMLEPNVRCTRDGKPLSIDEMAELFQEQLDRLECQYAYFQSMFGRMGPLLDDMDEFTIPAHPVYYSWYPGMENFIVPESEYRAAWQAIADVESRIAFWNLLAPDHYREASYIAEKPESERTPQEIDRLQRYRDRQSNNPFHPHIKKLILDRLRKEQALIRKSFAIGLAGELPPPATDPVYDMRPKREVPPKADESIGDDPDEATPETPEEKRLVALRDFARHKWSVGTDNHRLANSVANGVTDYGDILDVLIPGVDRSAQTRRFVAVKNVINDALRENKKNMHIDKDGANDVRLYHGYQKKKATKRKS</sequence>
<evidence type="ECO:0000313" key="2">
    <source>
        <dbReference type="EMBL" id="GAA5509519.1"/>
    </source>
</evidence>
<reference evidence="2 3" key="1">
    <citation type="submission" date="2024-02" db="EMBL/GenBank/DDBJ databases">
        <title>Rhodopirellula caenicola NBRC 110016.</title>
        <authorList>
            <person name="Ichikawa N."/>
            <person name="Katano-Makiyama Y."/>
            <person name="Hidaka K."/>
        </authorList>
    </citation>
    <scope>NUCLEOTIDE SEQUENCE [LARGE SCALE GENOMIC DNA]</scope>
    <source>
        <strain evidence="2 3">NBRC 110016</strain>
    </source>
</reference>
<feature type="compositionally biased region" description="Acidic residues" evidence="1">
    <location>
        <begin position="232"/>
        <end position="241"/>
    </location>
</feature>
<name>A0ABP9VWK2_9BACT</name>
<proteinExistence type="predicted"/>